<evidence type="ECO:0000313" key="3">
    <source>
        <dbReference type="Proteomes" id="UP000290819"/>
    </source>
</evidence>
<sequence>MRWLGIAVLCLALGGCYATGADVRAKLGQDYVGKNVDALVMRWGPPASSFKMNSGETAYSWQLASGSSISVSRDGPSSASGSSKGYACKVNVVASSNGMIKSLDTEDKDSSLYYGPIPTGVQLGSVCAEQLGMKQQ</sequence>
<dbReference type="AlphaFoldDB" id="A0A4Q1VB34"/>
<dbReference type="EMBL" id="MZXW01000016">
    <property type="protein sequence ID" value="RXT48742.1"/>
    <property type="molecule type" value="Genomic_DNA"/>
</dbReference>
<dbReference type="OrthoDB" id="8238109at2"/>
<dbReference type="PROSITE" id="PS51257">
    <property type="entry name" value="PROKAR_LIPOPROTEIN"/>
    <property type="match status" value="1"/>
</dbReference>
<evidence type="ECO:0008006" key="4">
    <source>
        <dbReference type="Google" id="ProtNLM"/>
    </source>
</evidence>
<name>A0A4Q1VB34_9BRAD</name>
<feature type="signal peptide" evidence="1">
    <location>
        <begin position="1"/>
        <end position="20"/>
    </location>
</feature>
<dbReference type="Proteomes" id="UP000290819">
    <property type="component" value="Unassembled WGS sequence"/>
</dbReference>
<keyword evidence="1" id="KW-0732">Signal</keyword>
<organism evidence="2 3">
    <name type="scientific">Bradyrhizobium betae</name>
    <dbReference type="NCBI Taxonomy" id="244734"/>
    <lineage>
        <taxon>Bacteria</taxon>
        <taxon>Pseudomonadati</taxon>
        <taxon>Pseudomonadota</taxon>
        <taxon>Alphaproteobacteria</taxon>
        <taxon>Hyphomicrobiales</taxon>
        <taxon>Nitrobacteraceae</taxon>
        <taxon>Bradyrhizobium</taxon>
    </lineage>
</organism>
<feature type="chain" id="PRO_5020722448" description="Lipoprotein" evidence="1">
    <location>
        <begin position="21"/>
        <end position="136"/>
    </location>
</feature>
<keyword evidence="3" id="KW-1185">Reference proteome</keyword>
<gene>
    <name evidence="2" type="ORF">B5V03_12620</name>
</gene>
<evidence type="ECO:0000256" key="1">
    <source>
        <dbReference type="SAM" id="SignalP"/>
    </source>
</evidence>
<proteinExistence type="predicted"/>
<evidence type="ECO:0000313" key="2">
    <source>
        <dbReference type="EMBL" id="RXT48742.1"/>
    </source>
</evidence>
<comment type="caution">
    <text evidence="2">The sequence shown here is derived from an EMBL/GenBank/DDBJ whole genome shotgun (WGS) entry which is preliminary data.</text>
</comment>
<reference evidence="2 3" key="1">
    <citation type="submission" date="2017-03" db="EMBL/GenBank/DDBJ databases">
        <authorList>
            <person name="Safronova V.I."/>
            <person name="Sazanova A.L."/>
            <person name="Chirak E.R."/>
        </authorList>
    </citation>
    <scope>NUCLEOTIDE SEQUENCE [LARGE SCALE GENOMIC DNA]</scope>
    <source>
        <strain evidence="2 3">Opo-243</strain>
    </source>
</reference>
<protein>
    <recommendedName>
        <fullName evidence="4">Lipoprotein</fullName>
    </recommendedName>
</protein>
<accession>A0A4Q1VB34</accession>